<dbReference type="Pfam" id="PF18052">
    <property type="entry name" value="Rx_N"/>
    <property type="match status" value="1"/>
</dbReference>
<dbReference type="Gene3D" id="1.20.5.4130">
    <property type="match status" value="1"/>
</dbReference>
<dbReference type="GO" id="GO:0006952">
    <property type="term" value="P:defense response"/>
    <property type="evidence" value="ECO:0007669"/>
    <property type="project" value="UniProtKB-KW"/>
</dbReference>
<evidence type="ECO:0000256" key="1">
    <source>
        <dbReference type="ARBA" id="ARBA00022737"/>
    </source>
</evidence>
<keyword evidence="1" id="KW-0677">Repeat</keyword>
<comment type="caution">
    <text evidence="5">The sequence shown here is derived from an EMBL/GenBank/DDBJ whole genome shotgun (WGS) entry which is preliminary data.</text>
</comment>
<dbReference type="AlphaFoldDB" id="A0AAP0PEL4"/>
<evidence type="ECO:0000256" key="3">
    <source>
        <dbReference type="ARBA" id="ARBA00022821"/>
    </source>
</evidence>
<dbReference type="EMBL" id="JBBNAG010000004">
    <property type="protein sequence ID" value="KAK9140049.1"/>
    <property type="molecule type" value="Genomic_DNA"/>
</dbReference>
<proteinExistence type="predicted"/>
<evidence type="ECO:0000256" key="2">
    <source>
        <dbReference type="ARBA" id="ARBA00022741"/>
    </source>
</evidence>
<evidence type="ECO:0000259" key="4">
    <source>
        <dbReference type="Pfam" id="PF18052"/>
    </source>
</evidence>
<accession>A0AAP0PEL4</accession>
<sequence>MEIINFDPVGNSPNELNTVEEHIENERTWTRHHSMLERWVVERLLDQRMSIDIPLLHGGRKWHQQQRKASSSMVAPVRIEEGGVHLVEEVKSSTSGLCALKKFYVFESYFSTKSELFEFSTMKKDRASMVEDILVGGVEDIGNRLIFLGIDEIALLRSVKRDVQKLQMILSNIQVMLQHAKKEQEKNEKVRLWLENLKLAAFDVEDV</sequence>
<organism evidence="5 6">
    <name type="scientific">Stephania cephalantha</name>
    <dbReference type="NCBI Taxonomy" id="152367"/>
    <lineage>
        <taxon>Eukaryota</taxon>
        <taxon>Viridiplantae</taxon>
        <taxon>Streptophyta</taxon>
        <taxon>Embryophyta</taxon>
        <taxon>Tracheophyta</taxon>
        <taxon>Spermatophyta</taxon>
        <taxon>Magnoliopsida</taxon>
        <taxon>Ranunculales</taxon>
        <taxon>Menispermaceae</taxon>
        <taxon>Menispermoideae</taxon>
        <taxon>Cissampelideae</taxon>
        <taxon>Stephania</taxon>
    </lineage>
</organism>
<dbReference type="GO" id="GO:0000166">
    <property type="term" value="F:nucleotide binding"/>
    <property type="evidence" value="ECO:0007669"/>
    <property type="project" value="UniProtKB-KW"/>
</dbReference>
<feature type="domain" description="Disease resistance N-terminal" evidence="4">
    <location>
        <begin position="144"/>
        <end position="207"/>
    </location>
</feature>
<dbReference type="InterPro" id="IPR041118">
    <property type="entry name" value="Rx_N"/>
</dbReference>
<evidence type="ECO:0000313" key="5">
    <source>
        <dbReference type="EMBL" id="KAK9140049.1"/>
    </source>
</evidence>
<dbReference type="Proteomes" id="UP001419268">
    <property type="component" value="Unassembled WGS sequence"/>
</dbReference>
<name>A0AAP0PEL4_9MAGN</name>
<keyword evidence="2" id="KW-0547">Nucleotide-binding</keyword>
<evidence type="ECO:0000313" key="6">
    <source>
        <dbReference type="Proteomes" id="UP001419268"/>
    </source>
</evidence>
<keyword evidence="3" id="KW-0611">Plant defense</keyword>
<protein>
    <recommendedName>
        <fullName evidence="4">Disease resistance N-terminal domain-containing protein</fullName>
    </recommendedName>
</protein>
<gene>
    <name evidence="5" type="ORF">Scep_009730</name>
</gene>
<keyword evidence="6" id="KW-1185">Reference proteome</keyword>
<reference evidence="5 6" key="1">
    <citation type="submission" date="2024-01" db="EMBL/GenBank/DDBJ databases">
        <title>Genome assemblies of Stephania.</title>
        <authorList>
            <person name="Yang L."/>
        </authorList>
    </citation>
    <scope>NUCLEOTIDE SEQUENCE [LARGE SCALE GENOMIC DNA]</scope>
    <source>
        <strain evidence="5">JXDWG</strain>
        <tissue evidence="5">Leaf</tissue>
    </source>
</reference>